<comment type="similarity">
    <text evidence="3 15">Belongs to the class-I aminoacyl-tRNA synthetase family. IleS type 2 subfamily.</text>
</comment>
<comment type="catalytic activity">
    <reaction evidence="14 15">
        <text>tRNA(Ile) + L-isoleucine + ATP = L-isoleucyl-tRNA(Ile) + AMP + diphosphate</text>
        <dbReference type="Rhea" id="RHEA:11060"/>
        <dbReference type="Rhea" id="RHEA-COMP:9666"/>
        <dbReference type="Rhea" id="RHEA-COMP:9695"/>
        <dbReference type="ChEBI" id="CHEBI:30616"/>
        <dbReference type="ChEBI" id="CHEBI:33019"/>
        <dbReference type="ChEBI" id="CHEBI:58045"/>
        <dbReference type="ChEBI" id="CHEBI:78442"/>
        <dbReference type="ChEBI" id="CHEBI:78528"/>
        <dbReference type="ChEBI" id="CHEBI:456215"/>
        <dbReference type="EC" id="6.1.1.5"/>
    </reaction>
</comment>
<keyword evidence="9 15" id="KW-0862">Zinc</keyword>
<comment type="caution">
    <text evidence="18">The sequence shown here is derived from an EMBL/GenBank/DDBJ whole genome shotgun (WGS) entry which is preliminary data.</text>
</comment>
<keyword evidence="5 15" id="KW-0963">Cytoplasm</keyword>
<evidence type="ECO:0000259" key="16">
    <source>
        <dbReference type="Pfam" id="PF00133"/>
    </source>
</evidence>
<dbReference type="RefSeq" id="WP_151486505.1">
    <property type="nucleotide sequence ID" value="NZ_BAAAIN010000002.1"/>
</dbReference>
<dbReference type="PRINTS" id="PR00984">
    <property type="entry name" value="TRNASYNTHILE"/>
</dbReference>
<name>A0AAD3X910_MICMQ</name>
<comment type="function">
    <text evidence="13 15">Catalyzes the attachment of isoleucine to tRNA(Ile). As IleRS can inadvertently accommodate and process structurally similar amino acids such as valine, to avoid such errors it has two additional distinct tRNA(Ile)-dependent editing activities. One activity is designated as 'pretransfer' editing and involves the hydrolysis of activated Val-AMP. The other activity is designated 'posttransfer' editing and involves deacylation of mischarged Val-tRNA(Ile).</text>
</comment>
<dbReference type="SUPFAM" id="SSF47323">
    <property type="entry name" value="Anticodon-binding domain of a subclass of class I aminoacyl-tRNA synthetases"/>
    <property type="match status" value="1"/>
</dbReference>
<evidence type="ECO:0000256" key="15">
    <source>
        <dbReference type="HAMAP-Rule" id="MF_02003"/>
    </source>
</evidence>
<dbReference type="SUPFAM" id="SSF52374">
    <property type="entry name" value="Nucleotidylyl transferase"/>
    <property type="match status" value="1"/>
</dbReference>
<dbReference type="FunFam" id="3.40.50.620:FF:000075">
    <property type="entry name" value="Isoleucine--tRNA ligase"/>
    <property type="match status" value="1"/>
</dbReference>
<dbReference type="InterPro" id="IPR023586">
    <property type="entry name" value="Ile-tRNA-ligase_type2"/>
</dbReference>
<evidence type="ECO:0000256" key="4">
    <source>
        <dbReference type="ARBA" id="ARBA00011245"/>
    </source>
</evidence>
<dbReference type="InterPro" id="IPR001412">
    <property type="entry name" value="aa-tRNA-synth_I_CS"/>
</dbReference>
<dbReference type="InterPro" id="IPR013155">
    <property type="entry name" value="M/V/L/I-tRNA-synth_anticd-bd"/>
</dbReference>
<dbReference type="GO" id="GO:0002161">
    <property type="term" value="F:aminoacyl-tRNA deacylase activity"/>
    <property type="evidence" value="ECO:0007669"/>
    <property type="project" value="InterPro"/>
</dbReference>
<dbReference type="Pfam" id="PF08264">
    <property type="entry name" value="Anticodon_1"/>
    <property type="match status" value="1"/>
</dbReference>
<dbReference type="PANTHER" id="PTHR42780">
    <property type="entry name" value="SOLEUCYL-TRNA SYNTHETASE"/>
    <property type="match status" value="1"/>
</dbReference>
<dbReference type="FunFam" id="3.40.50.620:FF:000063">
    <property type="entry name" value="Isoleucine--tRNA ligase"/>
    <property type="match status" value="1"/>
</dbReference>
<reference evidence="18 19" key="1">
    <citation type="submission" date="2019-09" db="EMBL/GenBank/DDBJ databases">
        <title>Whole genome sequencing of Microbacterium maritypicum.</title>
        <authorList>
            <person name="Lenchi N."/>
        </authorList>
    </citation>
    <scope>NUCLEOTIDE SEQUENCE [LARGE SCALE GENOMIC DNA]</scope>
    <source>
        <strain evidence="18 19">DSM 12512</strain>
    </source>
</reference>
<dbReference type="Gene3D" id="3.40.50.620">
    <property type="entry name" value="HUPs"/>
    <property type="match status" value="2"/>
</dbReference>
<dbReference type="NCBIfam" id="TIGR00392">
    <property type="entry name" value="ileS"/>
    <property type="match status" value="1"/>
</dbReference>
<dbReference type="Gene3D" id="3.90.740.10">
    <property type="entry name" value="Valyl/Leucyl/Isoleucyl-tRNA synthetase, editing domain"/>
    <property type="match status" value="1"/>
</dbReference>
<feature type="binding site" evidence="15">
    <location>
        <position position="658"/>
    </location>
    <ligand>
        <name>ATP</name>
        <dbReference type="ChEBI" id="CHEBI:30616"/>
    </ligand>
</feature>
<evidence type="ECO:0000256" key="2">
    <source>
        <dbReference type="ARBA" id="ARBA00004496"/>
    </source>
</evidence>
<dbReference type="InterPro" id="IPR033709">
    <property type="entry name" value="Anticodon_Ile_ABEc"/>
</dbReference>
<dbReference type="EC" id="6.1.1.5" evidence="15"/>
<evidence type="ECO:0000256" key="7">
    <source>
        <dbReference type="ARBA" id="ARBA00022723"/>
    </source>
</evidence>
<dbReference type="GO" id="GO:0000049">
    <property type="term" value="F:tRNA binding"/>
    <property type="evidence" value="ECO:0007669"/>
    <property type="project" value="InterPro"/>
</dbReference>
<dbReference type="GO" id="GO:0008270">
    <property type="term" value="F:zinc ion binding"/>
    <property type="evidence" value="ECO:0007669"/>
    <property type="project" value="UniProtKB-UniRule"/>
</dbReference>
<dbReference type="InterPro" id="IPR014729">
    <property type="entry name" value="Rossmann-like_a/b/a_fold"/>
</dbReference>
<keyword evidence="7 15" id="KW-0479">Metal-binding</keyword>
<dbReference type="InterPro" id="IPR009080">
    <property type="entry name" value="tRNAsynth_Ia_anticodon-bd"/>
</dbReference>
<organism evidence="18 19">
    <name type="scientific">Microbacterium maritypicum</name>
    <name type="common">Microbacterium liquefaciens</name>
    <dbReference type="NCBI Taxonomy" id="33918"/>
    <lineage>
        <taxon>Bacteria</taxon>
        <taxon>Bacillati</taxon>
        <taxon>Actinomycetota</taxon>
        <taxon>Actinomycetes</taxon>
        <taxon>Micrococcales</taxon>
        <taxon>Microbacteriaceae</taxon>
        <taxon>Microbacterium</taxon>
    </lineage>
</organism>
<comment type="cofactor">
    <cofactor evidence="1 15">
        <name>Zn(2+)</name>
        <dbReference type="ChEBI" id="CHEBI:29105"/>
    </cofactor>
</comment>
<accession>A0AAD3X910</accession>
<evidence type="ECO:0000259" key="17">
    <source>
        <dbReference type="Pfam" id="PF08264"/>
    </source>
</evidence>
<evidence type="ECO:0000256" key="1">
    <source>
        <dbReference type="ARBA" id="ARBA00001947"/>
    </source>
</evidence>
<dbReference type="GO" id="GO:0005524">
    <property type="term" value="F:ATP binding"/>
    <property type="evidence" value="ECO:0007669"/>
    <property type="project" value="UniProtKB-UniRule"/>
</dbReference>
<evidence type="ECO:0000313" key="18">
    <source>
        <dbReference type="EMBL" id="KAB1887658.1"/>
    </source>
</evidence>
<dbReference type="GO" id="GO:0004822">
    <property type="term" value="F:isoleucine-tRNA ligase activity"/>
    <property type="evidence" value="ECO:0007669"/>
    <property type="project" value="UniProtKB-UniRule"/>
</dbReference>
<dbReference type="HAMAP" id="MF_02003">
    <property type="entry name" value="Ile_tRNA_synth_type2"/>
    <property type="match status" value="1"/>
</dbReference>
<keyword evidence="8 15" id="KW-0547">Nucleotide-binding</keyword>
<evidence type="ECO:0000256" key="11">
    <source>
        <dbReference type="ARBA" id="ARBA00022917"/>
    </source>
</evidence>
<comment type="domain">
    <text evidence="15">IleRS has two distinct active sites: one for aminoacylation and one for editing. The misactivated valine is translocated from the active site to the editing site, which sterically excludes the correctly activated isoleucine. The single editing site contains two valyl binding pockets, one specific for each substrate (Val-AMP or Val-tRNA(Ile)).</text>
</comment>
<feature type="domain" description="Aminoacyl-tRNA synthetase class Ia" evidence="16">
    <location>
        <begin position="28"/>
        <end position="690"/>
    </location>
</feature>
<dbReference type="Proteomes" id="UP000436027">
    <property type="component" value="Unassembled WGS sequence"/>
</dbReference>
<evidence type="ECO:0000256" key="12">
    <source>
        <dbReference type="ARBA" id="ARBA00023146"/>
    </source>
</evidence>
<comment type="subunit">
    <text evidence="4 15">Monomer.</text>
</comment>
<evidence type="ECO:0000256" key="5">
    <source>
        <dbReference type="ARBA" id="ARBA00022490"/>
    </source>
</evidence>
<dbReference type="GO" id="GO:0006428">
    <property type="term" value="P:isoleucyl-tRNA aminoacylation"/>
    <property type="evidence" value="ECO:0007669"/>
    <property type="project" value="UniProtKB-UniRule"/>
</dbReference>
<protein>
    <recommendedName>
        <fullName evidence="15">Isoleucine--tRNA ligase</fullName>
        <ecNumber evidence="15">6.1.1.5</ecNumber>
    </recommendedName>
    <alternativeName>
        <fullName evidence="15">Isoleucyl-tRNA synthetase</fullName>
        <shortName evidence="15">IleRS</shortName>
    </alternativeName>
</protein>
<dbReference type="InterPro" id="IPR002301">
    <property type="entry name" value="Ile-tRNA-ligase"/>
</dbReference>
<evidence type="ECO:0000256" key="13">
    <source>
        <dbReference type="ARBA" id="ARBA00025217"/>
    </source>
</evidence>
<evidence type="ECO:0000256" key="6">
    <source>
        <dbReference type="ARBA" id="ARBA00022598"/>
    </source>
</evidence>
<sequence>MTYPRSSFGPAADSVAPSPRFPQIEEEVLAFWKTDDTFRASIAQREGSPEWVFYDGPPFANGLPHYGHLLTGYAKDVFPRFQTMTGHKVDRVFGWDTHGLPAELEAMKQLGITEKAEIEEMGIDVFNAKAKSSVLTYTHEWQDYVTRQARWVDFERGYKTLDLGYMESVLWAFKTLYDKGLAYEGYRVLPYCWRDETPLSAHELRMDDDVYQMRQDPSVTVTFPLTGAKAEALGLTGVRALAWTTTPWTLPTNLALAVGPEIEYVVLPAGPNGAADVHQAAGTTDAAIESSAHRYLLARQLVGGYAKDLGYESTEEALAAVDATVRGAELQDVTYDRLFDYYADTETYGTENAWRILVDDYVTVSDGTGIVHQAPAYGEDDQRVAGAAGIPTILSLDDGGRFLPNVTDVAGELWMEANTPLVRLIRDNGRLIRLQSYEHSYPHCWRCRNPLIYKAVSSWFIRVTDIKDDLLANNEQITWVPENVKHGQFGKWLEGARDWSISRNRYWGSPIPIWKSDDPEYPRVDAYGSLEELERDFGTLPRNPEGEIDLHRPYIDDLTRPNPDDPTGKSTMRRIEDVFDVWFDSGSMPYAQVHYPFENQEWFDSHSPADFIVEYIGQTRGWFYVMHVLSTALFDRPAFTGVSCHGIVLGSDGYKMSKSLRNYPDVSEVLDRDGSDAMRWFLMSSSVLRGGNLAVTEEGIRSGVREFLLPLWNSWYFFATYANASGADGYEASWRTDSTDVLDRYILARLGDLVREVRADLEGLDSTTASARLRDFAEVLTNWYIRRSRDRFWTGVTEDPKSREAFDTLYTVLETLTRVAAPLVPLVSERVWQGLTGGRSVHLTDWPDAAQFPAADEIRDAMDAVRELSSVGNALRKKEKLRVRLPLARFTVVSPLAASLGQFEDILREELNVKSVELVPLADDTATEYGIAHRLSVNARAAGPRLGKEVQKAIQAARSGDWSEVSGVVTAGGIVLEPSEYELVLETTGRPEGEALAIVPTGGFVLLDTTTTPELEAEGLARDVIRAVQETRKNADFDVSDRIQLVLRFQDDVDTTAVVSAFDLAGIAAETLAEEYFVIDAQGDSIFGHGTVLAAAAAVTPEFSAVIPAGTYANAGDFTIAVTRMGAAA</sequence>
<dbReference type="PANTHER" id="PTHR42780:SF1">
    <property type="entry name" value="ISOLEUCINE--TRNA LIGASE, CYTOPLASMIC"/>
    <property type="match status" value="1"/>
</dbReference>
<keyword evidence="10 15" id="KW-0067">ATP-binding</keyword>
<evidence type="ECO:0000256" key="8">
    <source>
        <dbReference type="ARBA" id="ARBA00022741"/>
    </source>
</evidence>
<feature type="short sequence motif" description="'HIGH' region" evidence="15">
    <location>
        <begin position="58"/>
        <end position="68"/>
    </location>
</feature>
<gene>
    <name evidence="15" type="primary">ileS</name>
    <name evidence="18" type="ORF">F6W70_09870</name>
</gene>
<comment type="subcellular location">
    <subcellularLocation>
        <location evidence="2 15">Cytoplasm</location>
    </subcellularLocation>
</comment>
<keyword evidence="11 15" id="KW-0648">Protein biosynthesis</keyword>
<evidence type="ECO:0000256" key="14">
    <source>
        <dbReference type="ARBA" id="ARBA00048359"/>
    </source>
</evidence>
<keyword evidence="12 15" id="KW-0030">Aminoacyl-tRNA synthetase</keyword>
<dbReference type="AlphaFoldDB" id="A0AAD3X910"/>
<dbReference type="SUPFAM" id="SSF50677">
    <property type="entry name" value="ValRS/IleRS/LeuRS editing domain"/>
    <property type="match status" value="1"/>
</dbReference>
<proteinExistence type="inferred from homology"/>
<evidence type="ECO:0000256" key="3">
    <source>
        <dbReference type="ARBA" id="ARBA00007078"/>
    </source>
</evidence>
<evidence type="ECO:0000256" key="9">
    <source>
        <dbReference type="ARBA" id="ARBA00022833"/>
    </source>
</evidence>
<dbReference type="CDD" id="cd07961">
    <property type="entry name" value="Anticodon_Ia_Ile_ABEc"/>
    <property type="match status" value="1"/>
</dbReference>
<feature type="short sequence motif" description="'KMSKS' region" evidence="15">
    <location>
        <begin position="655"/>
        <end position="659"/>
    </location>
</feature>
<evidence type="ECO:0000313" key="19">
    <source>
        <dbReference type="Proteomes" id="UP000436027"/>
    </source>
</evidence>
<dbReference type="InterPro" id="IPR009008">
    <property type="entry name" value="Val/Leu/Ile-tRNA-synth_edit"/>
</dbReference>
<dbReference type="PROSITE" id="PS00178">
    <property type="entry name" value="AA_TRNA_LIGASE_I"/>
    <property type="match status" value="1"/>
</dbReference>
<dbReference type="EMBL" id="WAAQ01000001">
    <property type="protein sequence ID" value="KAB1887658.1"/>
    <property type="molecule type" value="Genomic_DNA"/>
</dbReference>
<dbReference type="Pfam" id="PF19302">
    <property type="entry name" value="DUF5915"/>
    <property type="match status" value="1"/>
</dbReference>
<dbReference type="CDD" id="cd00818">
    <property type="entry name" value="IleRS_core"/>
    <property type="match status" value="1"/>
</dbReference>
<dbReference type="Gene3D" id="1.10.730.10">
    <property type="entry name" value="Isoleucyl-tRNA Synthetase, Domain 1"/>
    <property type="match status" value="1"/>
</dbReference>
<feature type="domain" description="Methionyl/Valyl/Leucyl/Isoleucyl-tRNA synthetase anticodon-binding" evidence="17">
    <location>
        <begin position="743"/>
        <end position="886"/>
    </location>
</feature>
<dbReference type="Pfam" id="PF00133">
    <property type="entry name" value="tRNA-synt_1"/>
    <property type="match status" value="1"/>
</dbReference>
<evidence type="ECO:0000256" key="10">
    <source>
        <dbReference type="ARBA" id="ARBA00022840"/>
    </source>
</evidence>
<dbReference type="GO" id="GO:0005737">
    <property type="term" value="C:cytoplasm"/>
    <property type="evidence" value="ECO:0007669"/>
    <property type="project" value="UniProtKB-SubCell"/>
</dbReference>
<keyword evidence="6 15" id="KW-0436">Ligase</keyword>
<dbReference type="InterPro" id="IPR002300">
    <property type="entry name" value="aa-tRNA-synth_Ia"/>
</dbReference>